<evidence type="ECO:0000313" key="2">
    <source>
        <dbReference type="EMBL" id="ETO12466.1"/>
    </source>
</evidence>
<feature type="transmembrane region" description="Helical" evidence="1">
    <location>
        <begin position="190"/>
        <end position="211"/>
    </location>
</feature>
<keyword evidence="1" id="KW-1133">Transmembrane helix</keyword>
<protein>
    <submittedName>
        <fullName evidence="2">Uncharacterized protein</fullName>
    </submittedName>
</protein>
<keyword evidence="1" id="KW-0812">Transmembrane</keyword>
<organism evidence="2 3">
    <name type="scientific">Reticulomyxa filosa</name>
    <dbReference type="NCBI Taxonomy" id="46433"/>
    <lineage>
        <taxon>Eukaryota</taxon>
        <taxon>Sar</taxon>
        <taxon>Rhizaria</taxon>
        <taxon>Retaria</taxon>
        <taxon>Foraminifera</taxon>
        <taxon>Monothalamids</taxon>
        <taxon>Reticulomyxidae</taxon>
        <taxon>Reticulomyxa</taxon>
    </lineage>
</organism>
<evidence type="ECO:0000313" key="3">
    <source>
        <dbReference type="Proteomes" id="UP000023152"/>
    </source>
</evidence>
<dbReference type="EMBL" id="ASPP01021379">
    <property type="protein sequence ID" value="ETO12466.1"/>
    <property type="molecule type" value="Genomic_DNA"/>
</dbReference>
<keyword evidence="3" id="KW-1185">Reference proteome</keyword>
<proteinExistence type="predicted"/>
<accession>X6MFP0</accession>
<name>X6MFP0_RETFI</name>
<gene>
    <name evidence="2" type="ORF">RFI_24910</name>
</gene>
<dbReference type="Proteomes" id="UP000023152">
    <property type="component" value="Unassembled WGS sequence"/>
</dbReference>
<keyword evidence="1" id="KW-0472">Membrane</keyword>
<sequence>MNLKKLKENIIAHEKTTKDGWFDLFGRKIVVRNIFSSTLTNFYTILLFGPEMTELYDFIVKIAIPRLQTITPQRDLYDTISFVTKSRTINSLFSNYYHSNPRHINDLRIAKELLRSEENAFIPMDIINLIISFTPLCTNKYHLPIMLSCLSSIDFRYFDIEPEIKGFTIDYLKSEKYDHRRKMAETWADFFLVVLTWDLNFLIHFSFAFLMHSLTQIVDQVSTFVIEDEDFMSFFLGERAVRFKATDNHQNLIGVASDCFSVMVFVPEWKKVIDLIQQYFKTKGIPAIPSRANNSFHIGLYFERCEVKEAFDSVSHNYQRYMPQRDNLESLFPVRCVSSEEEINSIHEICKEIFIPDCIIKEIISFCPPNLSKMYPIKGRISLKDYKSNKFAYKRFNMENYYDRRALGQMWYHFLICYFFYQVK</sequence>
<comment type="caution">
    <text evidence="2">The sequence shown here is derived from an EMBL/GenBank/DDBJ whole genome shotgun (WGS) entry which is preliminary data.</text>
</comment>
<reference evidence="2 3" key="1">
    <citation type="journal article" date="2013" name="Curr. Biol.">
        <title>The Genome of the Foraminiferan Reticulomyxa filosa.</title>
        <authorList>
            <person name="Glockner G."/>
            <person name="Hulsmann N."/>
            <person name="Schleicher M."/>
            <person name="Noegel A.A."/>
            <person name="Eichinger L."/>
            <person name="Gallinger C."/>
            <person name="Pawlowski J."/>
            <person name="Sierra R."/>
            <person name="Euteneuer U."/>
            <person name="Pillet L."/>
            <person name="Moustafa A."/>
            <person name="Platzer M."/>
            <person name="Groth M."/>
            <person name="Szafranski K."/>
            <person name="Schliwa M."/>
        </authorList>
    </citation>
    <scope>NUCLEOTIDE SEQUENCE [LARGE SCALE GENOMIC DNA]</scope>
</reference>
<evidence type="ECO:0000256" key="1">
    <source>
        <dbReference type="SAM" id="Phobius"/>
    </source>
</evidence>
<dbReference type="AlphaFoldDB" id="X6MFP0"/>